<proteinExistence type="predicted"/>
<gene>
    <name evidence="3" type="ORF">COK38_10130</name>
</gene>
<dbReference type="InterPro" id="IPR050090">
    <property type="entry name" value="Tyrosine_recombinase_XerCD"/>
</dbReference>
<dbReference type="PANTHER" id="PTHR30349">
    <property type="entry name" value="PHAGE INTEGRASE-RELATED"/>
    <property type="match status" value="1"/>
</dbReference>
<sequence>MELVQPIRDKNKIAEIKDILRRQSLRDWFLFVAGINTGLRISDLLQLKVNDVRDKTHIVIKEKKTGKDKRFRINAPFAESIEYYTKGMNSEGFLFPSRKGDKPITRVQAYRILDKVAKSVGLEEIGCHTLRKTFGYHFYQQTKDVALLQEIFNHSAPSVTMRYIGINQDVMDKAIDNFSL</sequence>
<comment type="caution">
    <text evidence="3">The sequence shown here is derived from an EMBL/GenBank/DDBJ whole genome shotgun (WGS) entry which is preliminary data.</text>
</comment>
<protein>
    <submittedName>
        <fullName evidence="3">Site-specific integrase</fullName>
    </submittedName>
</protein>
<evidence type="ECO:0000259" key="2">
    <source>
        <dbReference type="PROSITE" id="PS51898"/>
    </source>
</evidence>
<organism evidence="3 4">
    <name type="scientific">Bacillus cereus</name>
    <dbReference type="NCBI Taxonomy" id="1396"/>
    <lineage>
        <taxon>Bacteria</taxon>
        <taxon>Bacillati</taxon>
        <taxon>Bacillota</taxon>
        <taxon>Bacilli</taxon>
        <taxon>Bacillales</taxon>
        <taxon>Bacillaceae</taxon>
        <taxon>Bacillus</taxon>
        <taxon>Bacillus cereus group</taxon>
    </lineage>
</organism>
<evidence type="ECO:0000313" key="4">
    <source>
        <dbReference type="Proteomes" id="UP000226357"/>
    </source>
</evidence>
<dbReference type="GO" id="GO:0015074">
    <property type="term" value="P:DNA integration"/>
    <property type="evidence" value="ECO:0007669"/>
    <property type="project" value="InterPro"/>
</dbReference>
<dbReference type="GO" id="GO:0006310">
    <property type="term" value="P:DNA recombination"/>
    <property type="evidence" value="ECO:0007669"/>
    <property type="project" value="UniProtKB-KW"/>
</dbReference>
<dbReference type="EMBL" id="NVBO01000077">
    <property type="protein sequence ID" value="PFS02028.1"/>
    <property type="molecule type" value="Genomic_DNA"/>
</dbReference>
<reference evidence="3 4" key="1">
    <citation type="submission" date="2017-09" db="EMBL/GenBank/DDBJ databases">
        <title>Large-scale bioinformatics analysis of Bacillus genomes uncovers conserved roles of natural products in bacterial physiology.</title>
        <authorList>
            <consortium name="Agbiome Team Llc"/>
            <person name="Bleich R.M."/>
            <person name="Grubbs K.J."/>
            <person name="Santa Maria K.C."/>
            <person name="Allen S.E."/>
            <person name="Farag S."/>
            <person name="Shank E.A."/>
            <person name="Bowers A."/>
        </authorList>
    </citation>
    <scope>NUCLEOTIDE SEQUENCE [LARGE SCALE GENOMIC DNA]</scope>
    <source>
        <strain evidence="3 4">AFS067272</strain>
    </source>
</reference>
<name>A0AA44TEW7_BACCE</name>
<evidence type="ECO:0000313" key="3">
    <source>
        <dbReference type="EMBL" id="PFS02028.1"/>
    </source>
</evidence>
<dbReference type="RefSeq" id="WP_098522610.1">
    <property type="nucleotide sequence ID" value="NZ_NUYJ01000010.1"/>
</dbReference>
<dbReference type="SUPFAM" id="SSF56349">
    <property type="entry name" value="DNA breaking-rejoining enzymes"/>
    <property type="match status" value="1"/>
</dbReference>
<dbReference type="CDD" id="cd01192">
    <property type="entry name" value="INT_C_like_3"/>
    <property type="match status" value="1"/>
</dbReference>
<dbReference type="PANTHER" id="PTHR30349:SF82">
    <property type="entry name" value="INTEGRASE_RECOMBINASE YOEC-RELATED"/>
    <property type="match status" value="1"/>
</dbReference>
<dbReference type="AlphaFoldDB" id="A0AA44TEW7"/>
<keyword evidence="1" id="KW-0233">DNA recombination</keyword>
<feature type="domain" description="Tyr recombinase" evidence="2">
    <location>
        <begin position="2"/>
        <end position="176"/>
    </location>
</feature>
<dbReference type="GO" id="GO:0003677">
    <property type="term" value="F:DNA binding"/>
    <property type="evidence" value="ECO:0007669"/>
    <property type="project" value="InterPro"/>
</dbReference>
<accession>A0AA44TEW7</accession>
<dbReference type="InterPro" id="IPR013762">
    <property type="entry name" value="Integrase-like_cat_sf"/>
</dbReference>
<dbReference type="Proteomes" id="UP000226357">
    <property type="component" value="Unassembled WGS sequence"/>
</dbReference>
<dbReference type="PROSITE" id="PS51898">
    <property type="entry name" value="TYR_RECOMBINASE"/>
    <property type="match status" value="1"/>
</dbReference>
<dbReference type="InterPro" id="IPR002104">
    <property type="entry name" value="Integrase_catalytic"/>
</dbReference>
<dbReference type="InterPro" id="IPR011010">
    <property type="entry name" value="DNA_brk_join_enz"/>
</dbReference>
<evidence type="ECO:0000256" key="1">
    <source>
        <dbReference type="ARBA" id="ARBA00023172"/>
    </source>
</evidence>
<dbReference type="Gene3D" id="1.10.443.10">
    <property type="entry name" value="Intergrase catalytic core"/>
    <property type="match status" value="1"/>
</dbReference>
<dbReference type="Pfam" id="PF00589">
    <property type="entry name" value="Phage_integrase"/>
    <property type="match status" value="1"/>
</dbReference>